<dbReference type="GO" id="GO:1901678">
    <property type="term" value="P:iron coordination entity transport"/>
    <property type="evidence" value="ECO:0007669"/>
    <property type="project" value="UniProtKB-ARBA"/>
</dbReference>
<sequence length="355" mass="37358">MSTLARNAVTSVAALALLLSATACGTTDTTGSGTEQSPAAASATCADDTTVTSTGPVSMTDDLGRTLELDKPAERVVVLEWQEIEDALTLCVTPVGVASPDGYSTYVTAEELPEGVASVGERGEPDLDSIYALDPDLIIVDAFSEDDPVLSQLDKGDVPVLAVKGNDSTDPIGNMKKVFAQVAEATGRSERATAVLNEFDAHLAQKEQEVSDVKLETTDFLFFDGWVDGSNLTIRPYTDGALFTELGKELGLTPAWNEDINESFGSGGVNKEYGLAQTDVEGLVGVGDVNLFYSNDAGTGWTTELESSEIWNNLTAVKEGRTFQFPNIWGAGGPKSTSQAVDAFTDALTSASEAQ</sequence>
<evidence type="ECO:0000256" key="3">
    <source>
        <dbReference type="ARBA" id="ARBA00022448"/>
    </source>
</evidence>
<evidence type="ECO:0000256" key="2">
    <source>
        <dbReference type="ARBA" id="ARBA00008814"/>
    </source>
</evidence>
<dbReference type="RefSeq" id="WP_102598945.1">
    <property type="nucleotide sequence ID" value="NZ_JABUYH010000037.1"/>
</dbReference>
<proteinExistence type="inferred from homology"/>
<gene>
    <name evidence="8" type="ORF">CIK84_15320</name>
</gene>
<keyword evidence="4 6" id="KW-0732">Signal</keyword>
<dbReference type="PANTHER" id="PTHR30532:SF1">
    <property type="entry name" value="IRON(3+)-HYDROXAMATE-BINDING PROTEIN FHUD"/>
    <property type="match status" value="1"/>
</dbReference>
<feature type="chain" id="PRO_5014873049" evidence="6">
    <location>
        <begin position="26"/>
        <end position="355"/>
    </location>
</feature>
<dbReference type="PROSITE" id="PS50983">
    <property type="entry name" value="FE_B12_PBP"/>
    <property type="match status" value="1"/>
</dbReference>
<accession>A0A2N7S1G4</accession>
<dbReference type="AlphaFoldDB" id="A0A2N7S1G4"/>
<dbReference type="InterPro" id="IPR051313">
    <property type="entry name" value="Bact_iron-sidero_bind"/>
</dbReference>
<comment type="subcellular location">
    <subcellularLocation>
        <location evidence="1">Cell envelope</location>
    </subcellularLocation>
</comment>
<dbReference type="SUPFAM" id="SSF53807">
    <property type="entry name" value="Helical backbone' metal receptor"/>
    <property type="match status" value="1"/>
</dbReference>
<feature type="signal peptide" evidence="6">
    <location>
        <begin position="1"/>
        <end position="25"/>
    </location>
</feature>
<feature type="compositionally biased region" description="Low complexity" evidence="5">
    <location>
        <begin position="39"/>
        <end position="54"/>
    </location>
</feature>
<feature type="domain" description="Fe/B12 periplasmic-binding" evidence="7">
    <location>
        <begin position="75"/>
        <end position="352"/>
    </location>
</feature>
<reference evidence="8 9" key="1">
    <citation type="journal article" date="2017" name="Elife">
        <title>Extensive horizontal gene transfer in cheese-associated bacteria.</title>
        <authorList>
            <person name="Bonham K.S."/>
            <person name="Wolfe B.E."/>
            <person name="Dutton R.J."/>
        </authorList>
    </citation>
    <scope>NUCLEOTIDE SEQUENCE [LARGE SCALE GENOMIC DNA]</scope>
    <source>
        <strain evidence="8 9">JB182</strain>
    </source>
</reference>
<dbReference type="Proteomes" id="UP000235739">
    <property type="component" value="Unassembled WGS sequence"/>
</dbReference>
<evidence type="ECO:0000256" key="4">
    <source>
        <dbReference type="ARBA" id="ARBA00022729"/>
    </source>
</evidence>
<feature type="compositionally biased region" description="Polar residues" evidence="5">
    <location>
        <begin position="26"/>
        <end position="37"/>
    </location>
</feature>
<protein>
    <submittedName>
        <fullName evidence="8">Fe3+-hydroxamate ABC transporter</fullName>
    </submittedName>
</protein>
<evidence type="ECO:0000313" key="9">
    <source>
        <dbReference type="Proteomes" id="UP000235739"/>
    </source>
</evidence>
<evidence type="ECO:0000259" key="7">
    <source>
        <dbReference type="PROSITE" id="PS50983"/>
    </source>
</evidence>
<comment type="similarity">
    <text evidence="2">Belongs to the bacterial solute-binding protein 8 family.</text>
</comment>
<dbReference type="Gene3D" id="3.40.50.1980">
    <property type="entry name" value="Nitrogenase molybdenum iron protein domain"/>
    <property type="match status" value="2"/>
</dbReference>
<dbReference type="Pfam" id="PF01497">
    <property type="entry name" value="Peripla_BP_2"/>
    <property type="match status" value="1"/>
</dbReference>
<evidence type="ECO:0000313" key="8">
    <source>
        <dbReference type="EMBL" id="PMQ19986.1"/>
    </source>
</evidence>
<dbReference type="PROSITE" id="PS51257">
    <property type="entry name" value="PROKAR_LIPOPROTEIN"/>
    <property type="match status" value="1"/>
</dbReference>
<evidence type="ECO:0000256" key="6">
    <source>
        <dbReference type="SAM" id="SignalP"/>
    </source>
</evidence>
<dbReference type="CDD" id="cd01146">
    <property type="entry name" value="FhuD"/>
    <property type="match status" value="1"/>
</dbReference>
<keyword evidence="3" id="KW-0813">Transport</keyword>
<dbReference type="EMBL" id="PNQX01000002">
    <property type="protein sequence ID" value="PMQ19986.1"/>
    <property type="molecule type" value="Genomic_DNA"/>
</dbReference>
<evidence type="ECO:0000256" key="1">
    <source>
        <dbReference type="ARBA" id="ARBA00004196"/>
    </source>
</evidence>
<dbReference type="GO" id="GO:0030288">
    <property type="term" value="C:outer membrane-bounded periplasmic space"/>
    <property type="evidence" value="ECO:0007669"/>
    <property type="project" value="TreeGrafter"/>
</dbReference>
<dbReference type="InterPro" id="IPR002491">
    <property type="entry name" value="ABC_transptr_periplasmic_BD"/>
</dbReference>
<feature type="region of interest" description="Disordered" evidence="5">
    <location>
        <begin position="26"/>
        <end position="57"/>
    </location>
</feature>
<organism evidence="8 9">
    <name type="scientific">Glutamicibacter arilaitensis</name>
    <dbReference type="NCBI Taxonomy" id="256701"/>
    <lineage>
        <taxon>Bacteria</taxon>
        <taxon>Bacillati</taxon>
        <taxon>Actinomycetota</taxon>
        <taxon>Actinomycetes</taxon>
        <taxon>Micrococcales</taxon>
        <taxon>Micrococcaceae</taxon>
        <taxon>Glutamicibacter</taxon>
    </lineage>
</organism>
<dbReference type="PANTHER" id="PTHR30532">
    <property type="entry name" value="IRON III DICITRATE-BINDING PERIPLASMIC PROTEIN"/>
    <property type="match status" value="1"/>
</dbReference>
<comment type="caution">
    <text evidence="8">The sequence shown here is derived from an EMBL/GenBank/DDBJ whole genome shotgun (WGS) entry which is preliminary data.</text>
</comment>
<evidence type="ECO:0000256" key="5">
    <source>
        <dbReference type="SAM" id="MobiDB-lite"/>
    </source>
</evidence>
<name>A0A2N7S1G4_9MICC</name>